<reference evidence="2" key="1">
    <citation type="submission" date="2021-01" db="EMBL/GenBank/DDBJ databases">
        <title>Whole genome shotgun sequence of Sphaerisporangium rufum NBRC 109079.</title>
        <authorList>
            <person name="Komaki H."/>
            <person name="Tamura T."/>
        </authorList>
    </citation>
    <scope>NUCLEOTIDE SEQUENCE</scope>
    <source>
        <strain evidence="2">NBRC 109079</strain>
    </source>
</reference>
<dbReference type="InterPro" id="IPR047789">
    <property type="entry name" value="CU044_5270-like"/>
</dbReference>
<keyword evidence="1" id="KW-1133">Transmembrane helix</keyword>
<organism evidence="2 3">
    <name type="scientific">Sphaerisporangium rufum</name>
    <dbReference type="NCBI Taxonomy" id="1381558"/>
    <lineage>
        <taxon>Bacteria</taxon>
        <taxon>Bacillati</taxon>
        <taxon>Actinomycetota</taxon>
        <taxon>Actinomycetes</taxon>
        <taxon>Streptosporangiales</taxon>
        <taxon>Streptosporangiaceae</taxon>
        <taxon>Sphaerisporangium</taxon>
    </lineage>
</organism>
<proteinExistence type="predicted"/>
<evidence type="ECO:0000256" key="1">
    <source>
        <dbReference type="SAM" id="Phobius"/>
    </source>
</evidence>
<keyword evidence="3" id="KW-1185">Reference proteome</keyword>
<name>A0A919V366_9ACTN</name>
<dbReference type="EMBL" id="BOOU01000074">
    <property type="protein sequence ID" value="GII80472.1"/>
    <property type="molecule type" value="Genomic_DNA"/>
</dbReference>
<accession>A0A919V366</accession>
<evidence type="ECO:0008006" key="4">
    <source>
        <dbReference type="Google" id="ProtNLM"/>
    </source>
</evidence>
<keyword evidence="1" id="KW-0812">Transmembrane</keyword>
<feature type="transmembrane region" description="Helical" evidence="1">
    <location>
        <begin position="61"/>
        <end position="84"/>
    </location>
</feature>
<protein>
    <recommendedName>
        <fullName evidence="4">CU044_5270 family protein</fullName>
    </recommendedName>
</protein>
<dbReference type="Proteomes" id="UP000655287">
    <property type="component" value="Unassembled WGS sequence"/>
</dbReference>
<comment type="caution">
    <text evidence="2">The sequence shown here is derived from an EMBL/GenBank/DDBJ whole genome shotgun (WGS) entry which is preliminary data.</text>
</comment>
<keyword evidence="1" id="KW-0472">Membrane</keyword>
<dbReference type="RefSeq" id="WP_203991280.1">
    <property type="nucleotide sequence ID" value="NZ_BOOU01000074.1"/>
</dbReference>
<dbReference type="AlphaFoldDB" id="A0A919V366"/>
<gene>
    <name evidence="2" type="ORF">Sru01_54540</name>
</gene>
<dbReference type="NCBIfam" id="NF038083">
    <property type="entry name" value="CU044_5270_fam"/>
    <property type="match status" value="1"/>
</dbReference>
<sequence length="373" mass="39685">MNDLQTFKNFHDGLPGPAPEVAARARERLAAEAVAEAGRAGGVPAPRRVPRPGRPAGRGRVALRAGVVAGLAAAATAGVIVVGGDDGSPLLGTPPADAADLLRQAAVAAAGEHPRPGADQFVYVDRKDVDYSFSVSRRGMSQYEQDVRREVWFPADPGKAVARSTYGEKRLISGRGDLPGLPAGTVEYQRAGQCHMDVLHVPSRDIGNLPTDPDRLLDRVRQNAEALVRTEEPALGETPPGGEQIDRRIQRTVASELVSLAENPFGSARTRAAVFGALAKLPGTTLVPGLADPAGRHGVGASIRYQGPDGPEREELIFEPGTYRFLGWRSWGEMEQEDGRSREVMRGGTAMMAVKIVDSMPAIPPENEAPTYC</sequence>
<evidence type="ECO:0000313" key="3">
    <source>
        <dbReference type="Proteomes" id="UP000655287"/>
    </source>
</evidence>
<evidence type="ECO:0000313" key="2">
    <source>
        <dbReference type="EMBL" id="GII80472.1"/>
    </source>
</evidence>